<dbReference type="EMBL" id="VSRR010040689">
    <property type="protein sequence ID" value="MPC75251.1"/>
    <property type="molecule type" value="Genomic_DNA"/>
</dbReference>
<protein>
    <submittedName>
        <fullName evidence="1">Uncharacterized protein</fullName>
    </submittedName>
</protein>
<dbReference type="AlphaFoldDB" id="A0A5B7HQK2"/>
<keyword evidence="2" id="KW-1185">Reference proteome</keyword>
<dbReference type="Proteomes" id="UP000324222">
    <property type="component" value="Unassembled WGS sequence"/>
</dbReference>
<name>A0A5B7HQK2_PORTR</name>
<accession>A0A5B7HQK2</accession>
<organism evidence="1 2">
    <name type="scientific">Portunus trituberculatus</name>
    <name type="common">Swimming crab</name>
    <name type="synonym">Neptunus trituberculatus</name>
    <dbReference type="NCBI Taxonomy" id="210409"/>
    <lineage>
        <taxon>Eukaryota</taxon>
        <taxon>Metazoa</taxon>
        <taxon>Ecdysozoa</taxon>
        <taxon>Arthropoda</taxon>
        <taxon>Crustacea</taxon>
        <taxon>Multicrustacea</taxon>
        <taxon>Malacostraca</taxon>
        <taxon>Eumalacostraca</taxon>
        <taxon>Eucarida</taxon>
        <taxon>Decapoda</taxon>
        <taxon>Pleocyemata</taxon>
        <taxon>Brachyura</taxon>
        <taxon>Eubrachyura</taxon>
        <taxon>Portunoidea</taxon>
        <taxon>Portunidae</taxon>
        <taxon>Portuninae</taxon>
        <taxon>Portunus</taxon>
    </lineage>
</organism>
<comment type="caution">
    <text evidence="1">The sequence shown here is derived from an EMBL/GenBank/DDBJ whole genome shotgun (WGS) entry which is preliminary data.</text>
</comment>
<reference evidence="1 2" key="1">
    <citation type="submission" date="2019-05" db="EMBL/GenBank/DDBJ databases">
        <title>Another draft genome of Portunus trituberculatus and its Hox gene families provides insights of decapod evolution.</title>
        <authorList>
            <person name="Jeong J.-H."/>
            <person name="Song I."/>
            <person name="Kim S."/>
            <person name="Choi T."/>
            <person name="Kim D."/>
            <person name="Ryu S."/>
            <person name="Kim W."/>
        </authorList>
    </citation>
    <scope>NUCLEOTIDE SEQUENCE [LARGE SCALE GENOMIC DNA]</scope>
    <source>
        <tissue evidence="1">Muscle</tissue>
    </source>
</reference>
<sequence>MKTRHGTEGVNGGRTRCRKNEMATRTFTDVTIIYPKPPWTSHIYTSTGEEVLMRLMTLMRKTLVTYLVETRCTGEGKLRIRQQCLWKVP</sequence>
<gene>
    <name evidence="1" type="ORF">E2C01_069635</name>
</gene>
<proteinExistence type="predicted"/>
<evidence type="ECO:0000313" key="2">
    <source>
        <dbReference type="Proteomes" id="UP000324222"/>
    </source>
</evidence>
<evidence type="ECO:0000313" key="1">
    <source>
        <dbReference type="EMBL" id="MPC75251.1"/>
    </source>
</evidence>